<dbReference type="Pfam" id="PF07875">
    <property type="entry name" value="Coat_F"/>
    <property type="match status" value="1"/>
</dbReference>
<comment type="similarity">
    <text evidence="3">Belongs to the CotF family.</text>
</comment>
<organism evidence="4 5">
    <name type="scientific">Paenactinomyces guangxiensis</name>
    <dbReference type="NCBI Taxonomy" id="1490290"/>
    <lineage>
        <taxon>Bacteria</taxon>
        <taxon>Bacillati</taxon>
        <taxon>Bacillota</taxon>
        <taxon>Bacilli</taxon>
        <taxon>Bacillales</taxon>
        <taxon>Thermoactinomycetaceae</taxon>
        <taxon>Paenactinomyces</taxon>
    </lineage>
</organism>
<accession>A0A7W1WQH2</accession>
<evidence type="ECO:0000313" key="4">
    <source>
        <dbReference type="EMBL" id="MBA4494175.1"/>
    </source>
</evidence>
<dbReference type="GO" id="GO:0030435">
    <property type="term" value="P:sporulation resulting in formation of a cellular spore"/>
    <property type="evidence" value="ECO:0007669"/>
    <property type="project" value="UniProtKB-KW"/>
</dbReference>
<dbReference type="InterPro" id="IPR012851">
    <property type="entry name" value="Spore_coat_CotF-like"/>
</dbReference>
<reference evidence="4 5" key="1">
    <citation type="submission" date="2020-07" db="EMBL/GenBank/DDBJ databases">
        <authorList>
            <person name="Feng H."/>
        </authorList>
    </citation>
    <scope>NUCLEOTIDE SEQUENCE [LARGE SCALE GENOMIC DNA]</scope>
    <source>
        <strain evidence="5">s-10</strain>
    </source>
</reference>
<comment type="subcellular location">
    <subcellularLocation>
        <location evidence="2">Spore coat</location>
    </subcellularLocation>
</comment>
<keyword evidence="4" id="KW-0167">Capsid protein</keyword>
<name>A0A7W1WQH2_9BACL</name>
<dbReference type="Proteomes" id="UP000535491">
    <property type="component" value="Unassembled WGS sequence"/>
</dbReference>
<comment type="caution">
    <text evidence="4">The sequence shown here is derived from an EMBL/GenBank/DDBJ whole genome shotgun (WGS) entry which is preliminary data.</text>
</comment>
<evidence type="ECO:0000256" key="1">
    <source>
        <dbReference type="ARBA" id="ARBA00022969"/>
    </source>
</evidence>
<dbReference type="AlphaFoldDB" id="A0A7W1WQH2"/>
<proteinExistence type="inferred from homology"/>
<gene>
    <name evidence="4" type="ORF">H1191_07640</name>
</gene>
<dbReference type="RefSeq" id="WP_181751424.1">
    <property type="nucleotide sequence ID" value="NZ_JACEIQ010000006.1"/>
</dbReference>
<evidence type="ECO:0000256" key="3">
    <source>
        <dbReference type="ARBA" id="ARBA00024344"/>
    </source>
</evidence>
<dbReference type="PANTHER" id="PTHR39183:SF1">
    <property type="entry name" value="SPORE COAT PROTEIN F-LIKE PROTEIN YHCQ"/>
    <property type="match status" value="1"/>
</dbReference>
<sequence length="99" mass="10937">MSILDNVPGAGTTPAMNDNIIATDLLLSAKTGVRDLAFALTEASSPEVRRVLHQQLEKAIQFHADVYTYMENKGLYNAKDFSKQVQVDRQSAQQVNQLS</sequence>
<keyword evidence="1" id="KW-0749">Sporulation</keyword>
<evidence type="ECO:0000256" key="2">
    <source>
        <dbReference type="ARBA" id="ARBA00024325"/>
    </source>
</evidence>
<keyword evidence="4" id="KW-0946">Virion</keyword>
<protein>
    <submittedName>
        <fullName evidence="4">Spore coat protein</fullName>
    </submittedName>
</protein>
<dbReference type="PANTHER" id="PTHR39183">
    <property type="entry name" value="SPORE COAT PROTEIN F-LIKE PROTEIN YHCQ"/>
    <property type="match status" value="1"/>
</dbReference>
<dbReference type="EMBL" id="JACEIQ010000006">
    <property type="protein sequence ID" value="MBA4494175.1"/>
    <property type="molecule type" value="Genomic_DNA"/>
</dbReference>
<dbReference type="InterPro" id="IPR012347">
    <property type="entry name" value="Ferritin-like"/>
</dbReference>
<keyword evidence="5" id="KW-1185">Reference proteome</keyword>
<dbReference type="Gene3D" id="1.20.1260.10">
    <property type="match status" value="1"/>
</dbReference>
<evidence type="ECO:0000313" key="5">
    <source>
        <dbReference type="Proteomes" id="UP000535491"/>
    </source>
</evidence>